<sequence>MLVRRWVAHALMAMVAGLLGAVTLGVAPAYADEVAVSAPSSFTAGNGPQNVDIRLRREDDGCIRARAQLRIRADDLSPDQVVVAVNSGGQTVQVQLSAQADGDYVTQLVQPAEAEMCERRNRQQTVRFRVAFGPNAPNGEVRFEGFMLDENDNRLADGDDEAQIRGGEPAPKPSPSKSPSKSPSPSPTPEEEKTEEAAAAPTFESLPPDPAGPVSLKSNDSLFGGLGVPIAIGVVMVGVGVALIVLLVRRNRAEDDGGAFAGSGGSWPRGGGGSGGGGDGGGVYGAGPRTAGWSGATEGATQMLPAQPPAGGRPPVDLPTQRYPGVPSGPNANRARSTPPDPTTRLPRVTE</sequence>
<dbReference type="EMBL" id="JAUSUZ010000001">
    <property type="protein sequence ID" value="MDQ0366749.1"/>
    <property type="molecule type" value="Genomic_DNA"/>
</dbReference>
<evidence type="ECO:0000256" key="2">
    <source>
        <dbReference type="SAM" id="Phobius"/>
    </source>
</evidence>
<accession>A0AAE3W0W7</accession>
<gene>
    <name evidence="3" type="ORF">J2S42_003418</name>
</gene>
<evidence type="ECO:0000313" key="4">
    <source>
        <dbReference type="Proteomes" id="UP001240236"/>
    </source>
</evidence>
<evidence type="ECO:0000313" key="3">
    <source>
        <dbReference type="EMBL" id="MDQ0366749.1"/>
    </source>
</evidence>
<keyword evidence="4" id="KW-1185">Reference proteome</keyword>
<dbReference type="Proteomes" id="UP001240236">
    <property type="component" value="Unassembled WGS sequence"/>
</dbReference>
<feature type="compositionally biased region" description="Gly residues" evidence="1">
    <location>
        <begin position="259"/>
        <end position="285"/>
    </location>
</feature>
<proteinExistence type="predicted"/>
<reference evidence="3 4" key="1">
    <citation type="submission" date="2023-07" db="EMBL/GenBank/DDBJ databases">
        <title>Sequencing the genomes of 1000 actinobacteria strains.</title>
        <authorList>
            <person name="Klenk H.-P."/>
        </authorList>
    </citation>
    <scope>NUCLEOTIDE SEQUENCE [LARGE SCALE GENOMIC DNA]</scope>
    <source>
        <strain evidence="3 4">DSM 44709</strain>
    </source>
</reference>
<dbReference type="RefSeq" id="WP_307240312.1">
    <property type="nucleotide sequence ID" value="NZ_JAUSUZ010000001.1"/>
</dbReference>
<organism evidence="3 4">
    <name type="scientific">Catenuloplanes indicus</name>
    <dbReference type="NCBI Taxonomy" id="137267"/>
    <lineage>
        <taxon>Bacteria</taxon>
        <taxon>Bacillati</taxon>
        <taxon>Actinomycetota</taxon>
        <taxon>Actinomycetes</taxon>
        <taxon>Micromonosporales</taxon>
        <taxon>Micromonosporaceae</taxon>
        <taxon>Catenuloplanes</taxon>
    </lineage>
</organism>
<protein>
    <submittedName>
        <fullName evidence="3">Membrane protein YgcG</fullName>
    </submittedName>
</protein>
<keyword evidence="2" id="KW-0812">Transmembrane</keyword>
<feature type="region of interest" description="Disordered" evidence="1">
    <location>
        <begin position="151"/>
        <end position="213"/>
    </location>
</feature>
<feature type="transmembrane region" description="Helical" evidence="2">
    <location>
        <begin position="222"/>
        <end position="248"/>
    </location>
</feature>
<feature type="region of interest" description="Disordered" evidence="1">
    <location>
        <begin position="255"/>
        <end position="351"/>
    </location>
</feature>
<keyword evidence="2" id="KW-0472">Membrane</keyword>
<dbReference type="AlphaFoldDB" id="A0AAE3W0W7"/>
<evidence type="ECO:0000256" key="1">
    <source>
        <dbReference type="SAM" id="MobiDB-lite"/>
    </source>
</evidence>
<keyword evidence="2" id="KW-1133">Transmembrane helix</keyword>
<comment type="caution">
    <text evidence="3">The sequence shown here is derived from an EMBL/GenBank/DDBJ whole genome shotgun (WGS) entry which is preliminary data.</text>
</comment>
<name>A0AAE3W0W7_9ACTN</name>
<feature type="compositionally biased region" description="Pro residues" evidence="1">
    <location>
        <begin position="170"/>
        <end position="188"/>
    </location>
</feature>